<evidence type="ECO:0000256" key="11">
    <source>
        <dbReference type="ARBA" id="ARBA00047899"/>
    </source>
</evidence>
<organism evidence="14 15">
    <name type="scientific">Methanocalculus taiwanensis</name>
    <dbReference type="NCBI Taxonomy" id="106207"/>
    <lineage>
        <taxon>Archaea</taxon>
        <taxon>Methanobacteriati</taxon>
        <taxon>Methanobacteriota</taxon>
        <taxon>Stenosarchaea group</taxon>
        <taxon>Methanomicrobia</taxon>
        <taxon>Methanomicrobiales</taxon>
        <taxon>Methanocalculaceae</taxon>
        <taxon>Methanocalculus</taxon>
    </lineage>
</organism>
<dbReference type="Proteomes" id="UP001524383">
    <property type="component" value="Unassembled WGS sequence"/>
</dbReference>
<comment type="caution">
    <text evidence="14">The sequence shown here is derived from an EMBL/GenBank/DDBJ whole genome shotgun (WGS) entry which is preliminary data.</text>
</comment>
<evidence type="ECO:0000313" key="15">
    <source>
        <dbReference type="Proteomes" id="UP001524383"/>
    </source>
</evidence>
<comment type="catalytic activity">
    <reaction evidence="12">
        <text>L-seryl-[protein] + ATP = O-phospho-L-seryl-[protein] + ADP + H(+)</text>
        <dbReference type="Rhea" id="RHEA:17989"/>
        <dbReference type="Rhea" id="RHEA-COMP:9863"/>
        <dbReference type="Rhea" id="RHEA-COMP:11604"/>
        <dbReference type="ChEBI" id="CHEBI:15378"/>
        <dbReference type="ChEBI" id="CHEBI:29999"/>
        <dbReference type="ChEBI" id="CHEBI:30616"/>
        <dbReference type="ChEBI" id="CHEBI:83421"/>
        <dbReference type="ChEBI" id="CHEBI:456216"/>
        <dbReference type="EC" id="2.7.11.1"/>
    </reaction>
</comment>
<accession>A0ABD4TKV2</accession>
<dbReference type="InterPro" id="IPR018935">
    <property type="entry name" value="RIO_kinase_CS"/>
</dbReference>
<keyword evidence="7" id="KW-0547">Nucleotide-binding</keyword>
<dbReference type="PANTHER" id="PTHR45852:SF1">
    <property type="entry name" value="SERINE_THREONINE-PROTEIN KINASE RIO2"/>
    <property type="match status" value="1"/>
</dbReference>
<evidence type="ECO:0000256" key="2">
    <source>
        <dbReference type="ARBA" id="ARBA00009196"/>
    </source>
</evidence>
<dbReference type="RefSeq" id="WP_255333354.1">
    <property type="nucleotide sequence ID" value="NZ_VOTZ01000027.1"/>
</dbReference>
<dbReference type="GO" id="GO:0004674">
    <property type="term" value="F:protein serine/threonine kinase activity"/>
    <property type="evidence" value="ECO:0007669"/>
    <property type="project" value="UniProtKB-KW"/>
</dbReference>
<keyword evidence="8" id="KW-0418">Kinase</keyword>
<keyword evidence="9" id="KW-0067">ATP-binding</keyword>
<evidence type="ECO:0000256" key="10">
    <source>
        <dbReference type="ARBA" id="ARBA00022842"/>
    </source>
</evidence>
<evidence type="ECO:0000256" key="9">
    <source>
        <dbReference type="ARBA" id="ARBA00022840"/>
    </source>
</evidence>
<dbReference type="InterPro" id="IPR015285">
    <property type="entry name" value="RIO2_wHTH_N"/>
</dbReference>
<dbReference type="PANTHER" id="PTHR45852">
    <property type="entry name" value="SER/THR-PROTEIN KINASE RIO2"/>
    <property type="match status" value="1"/>
</dbReference>
<dbReference type="AlphaFoldDB" id="A0ABD4TKV2"/>
<dbReference type="InterPro" id="IPR030484">
    <property type="entry name" value="Rio2"/>
</dbReference>
<dbReference type="SUPFAM" id="SSF46785">
    <property type="entry name" value="Winged helix' DNA-binding domain"/>
    <property type="match status" value="1"/>
</dbReference>
<evidence type="ECO:0000256" key="12">
    <source>
        <dbReference type="ARBA" id="ARBA00048679"/>
    </source>
</evidence>
<evidence type="ECO:0000256" key="5">
    <source>
        <dbReference type="ARBA" id="ARBA00022679"/>
    </source>
</evidence>
<dbReference type="CDD" id="cd05144">
    <property type="entry name" value="RIO2_C"/>
    <property type="match status" value="1"/>
</dbReference>
<evidence type="ECO:0000256" key="4">
    <source>
        <dbReference type="ARBA" id="ARBA00022527"/>
    </source>
</evidence>
<sequence length="285" mass="32860">MPPSADIVRDLHKYEYTILYAIERLMKRYRWVPFDDLKRITRLSKSEMEYRLGELMDKDLISYNAVPYPGYALVFAGYDCLALHTLAGRKTISALGSLIGVGKESEVYEALGLGVIVLKFHRVGQHSFQSVRLKREYMTDESHCPWIFASTLSAEQEYEALCRLTGKVRVPVPIDRSRNTIAISYIPGVNLNQCTLEDPRPVYEELIQEMQKTYALGIIHADLSEYNVMVNEDHCWIIDWPQWVDISHPNADELIRRDVKTIVTFFNRKYRMAIDIEDALSAVCG</sequence>
<dbReference type="InterPro" id="IPR000687">
    <property type="entry name" value="RIO_kinase"/>
</dbReference>
<dbReference type="EC" id="2.7.11.1" evidence="3"/>
<gene>
    <name evidence="14" type="ORF">FTO68_10390</name>
</gene>
<reference evidence="14 15" key="1">
    <citation type="submission" date="2019-08" db="EMBL/GenBank/DDBJ databases">
        <authorList>
            <person name="Chen S.-C."/>
            <person name="Lai M.-C."/>
            <person name="You Y.-T."/>
        </authorList>
    </citation>
    <scope>NUCLEOTIDE SEQUENCE [LARGE SCALE GENOMIC DNA]</scope>
    <source>
        <strain evidence="14 15">P2F9704a</strain>
    </source>
</reference>
<dbReference type="SMART" id="SM00090">
    <property type="entry name" value="RIO"/>
    <property type="match status" value="1"/>
</dbReference>
<keyword evidence="5" id="KW-0808">Transferase</keyword>
<evidence type="ECO:0000256" key="3">
    <source>
        <dbReference type="ARBA" id="ARBA00012513"/>
    </source>
</evidence>
<comment type="similarity">
    <text evidence="2">Belongs to the protein kinase superfamily. RIO-type Ser/Thr kinase family.</text>
</comment>
<dbReference type="InterPro" id="IPR011009">
    <property type="entry name" value="Kinase-like_dom_sf"/>
</dbReference>
<dbReference type="InterPro" id="IPR036388">
    <property type="entry name" value="WH-like_DNA-bd_sf"/>
</dbReference>
<keyword evidence="15" id="KW-1185">Reference proteome</keyword>
<keyword evidence="4" id="KW-0723">Serine/threonine-protein kinase</keyword>
<dbReference type="Gene3D" id="1.10.10.10">
    <property type="entry name" value="Winged helix-like DNA-binding domain superfamily/Winged helix DNA-binding domain"/>
    <property type="match status" value="1"/>
</dbReference>
<dbReference type="Gene3D" id="1.10.510.10">
    <property type="entry name" value="Transferase(Phosphotransferase) domain 1"/>
    <property type="match status" value="1"/>
</dbReference>
<dbReference type="InterPro" id="IPR036390">
    <property type="entry name" value="WH_DNA-bd_sf"/>
</dbReference>
<dbReference type="Pfam" id="PF09202">
    <property type="entry name" value="Rio2_N"/>
    <property type="match status" value="1"/>
</dbReference>
<comment type="cofactor">
    <cofactor evidence="1">
        <name>Mg(2+)</name>
        <dbReference type="ChEBI" id="CHEBI:18420"/>
    </cofactor>
</comment>
<evidence type="ECO:0000259" key="13">
    <source>
        <dbReference type="SMART" id="SM00090"/>
    </source>
</evidence>
<dbReference type="GO" id="GO:0005524">
    <property type="term" value="F:ATP binding"/>
    <property type="evidence" value="ECO:0007669"/>
    <property type="project" value="UniProtKB-KW"/>
</dbReference>
<evidence type="ECO:0000313" key="14">
    <source>
        <dbReference type="EMBL" id="MCQ1539386.1"/>
    </source>
</evidence>
<dbReference type="EMBL" id="VOTZ01000027">
    <property type="protein sequence ID" value="MCQ1539386.1"/>
    <property type="molecule type" value="Genomic_DNA"/>
</dbReference>
<evidence type="ECO:0000256" key="7">
    <source>
        <dbReference type="ARBA" id="ARBA00022741"/>
    </source>
</evidence>
<proteinExistence type="inferred from homology"/>
<name>A0ABD4TKV2_9EURY</name>
<comment type="catalytic activity">
    <reaction evidence="11">
        <text>L-threonyl-[protein] + ATP = O-phospho-L-threonyl-[protein] + ADP + H(+)</text>
        <dbReference type="Rhea" id="RHEA:46608"/>
        <dbReference type="Rhea" id="RHEA-COMP:11060"/>
        <dbReference type="Rhea" id="RHEA-COMP:11605"/>
        <dbReference type="ChEBI" id="CHEBI:15378"/>
        <dbReference type="ChEBI" id="CHEBI:30013"/>
        <dbReference type="ChEBI" id="CHEBI:30616"/>
        <dbReference type="ChEBI" id="CHEBI:61977"/>
        <dbReference type="ChEBI" id="CHEBI:456216"/>
        <dbReference type="EC" id="2.7.11.1"/>
    </reaction>
</comment>
<dbReference type="Pfam" id="PF01163">
    <property type="entry name" value="RIO1"/>
    <property type="match status" value="1"/>
</dbReference>
<evidence type="ECO:0000256" key="6">
    <source>
        <dbReference type="ARBA" id="ARBA00022723"/>
    </source>
</evidence>
<dbReference type="GO" id="GO:0046872">
    <property type="term" value="F:metal ion binding"/>
    <property type="evidence" value="ECO:0007669"/>
    <property type="project" value="UniProtKB-KW"/>
</dbReference>
<dbReference type="Gene3D" id="3.30.200.20">
    <property type="entry name" value="Phosphorylase Kinase, domain 1"/>
    <property type="match status" value="1"/>
</dbReference>
<protein>
    <recommendedName>
        <fullName evidence="3">non-specific serine/threonine protein kinase</fullName>
        <ecNumber evidence="3">2.7.11.1</ecNumber>
    </recommendedName>
</protein>
<keyword evidence="10" id="KW-0460">Magnesium</keyword>
<dbReference type="InterPro" id="IPR018934">
    <property type="entry name" value="RIO_dom"/>
</dbReference>
<dbReference type="SUPFAM" id="SSF56112">
    <property type="entry name" value="Protein kinase-like (PK-like)"/>
    <property type="match status" value="1"/>
</dbReference>
<dbReference type="PROSITE" id="PS01245">
    <property type="entry name" value="RIO1"/>
    <property type="match status" value="1"/>
</dbReference>
<feature type="domain" description="RIO kinase" evidence="13">
    <location>
        <begin position="64"/>
        <end position="285"/>
    </location>
</feature>
<keyword evidence="6" id="KW-0479">Metal-binding</keyword>
<evidence type="ECO:0000256" key="8">
    <source>
        <dbReference type="ARBA" id="ARBA00022777"/>
    </source>
</evidence>
<evidence type="ECO:0000256" key="1">
    <source>
        <dbReference type="ARBA" id="ARBA00001946"/>
    </source>
</evidence>